<keyword evidence="2" id="KW-1185">Reference proteome</keyword>
<evidence type="ECO:0000313" key="2">
    <source>
        <dbReference type="Proteomes" id="UP000682802"/>
    </source>
</evidence>
<dbReference type="RefSeq" id="WP_144074103.1">
    <property type="nucleotide sequence ID" value="NZ_CP076128.1"/>
</dbReference>
<dbReference type="Proteomes" id="UP000682802">
    <property type="component" value="Chromosome 1"/>
</dbReference>
<evidence type="ECO:0008006" key="3">
    <source>
        <dbReference type="Google" id="ProtNLM"/>
    </source>
</evidence>
<dbReference type="EMBL" id="CP076128">
    <property type="protein sequence ID" value="QWG06697.1"/>
    <property type="molecule type" value="Genomic_DNA"/>
</dbReference>
<evidence type="ECO:0000313" key="1">
    <source>
        <dbReference type="EMBL" id="QWG06697.1"/>
    </source>
</evidence>
<sequence>MKNEILESTLFVRYYENTKDKEPKEVTMSEIASLLEKESEKEKIAEYIYLRLYTRFLKLFDYETEDESFKREYKHGFLQMAACCMCIESLASFLEGTDRTEEIGKGHEAFNKVFNFAKNLDNKLLTFLSDNIYSSVRNAVLHQGETYKGFKITRKDGEKLYQKSTKTVNAHIFHKELVKLLKSYKKELVESSWSSEKWDNARRKIRSIIDNCEKK</sequence>
<gene>
    <name evidence="1" type="ORF">KM029_15475</name>
</gene>
<reference evidence="1 2" key="1">
    <citation type="submission" date="2021-05" db="EMBL/GenBank/DDBJ databases">
        <title>Comparative genomic studies on the polysaccharide-degrading batcterial strains of the Flammeovirga genus.</title>
        <authorList>
            <person name="Zewei F."/>
            <person name="Zheng Z."/>
            <person name="Yu L."/>
            <person name="Ruyue G."/>
            <person name="Yanhong M."/>
            <person name="Yuanyuan C."/>
            <person name="Jingyan G."/>
            <person name="Wenjun H."/>
        </authorList>
    </citation>
    <scope>NUCLEOTIDE SEQUENCE [LARGE SCALE GENOMIC DNA]</scope>
    <source>
        <strain evidence="1 2">YS10</strain>
    </source>
</reference>
<accession>A0ABX8GU70</accession>
<name>A0ABX8GU70_9BACT</name>
<proteinExistence type="predicted"/>
<protein>
    <recommendedName>
        <fullName evidence="3">Apea-like HEPN domain-containing protein</fullName>
    </recommendedName>
</protein>
<organism evidence="1 2">
    <name type="scientific">Flammeovirga kamogawensis</name>
    <dbReference type="NCBI Taxonomy" id="373891"/>
    <lineage>
        <taxon>Bacteria</taxon>
        <taxon>Pseudomonadati</taxon>
        <taxon>Bacteroidota</taxon>
        <taxon>Cytophagia</taxon>
        <taxon>Cytophagales</taxon>
        <taxon>Flammeovirgaceae</taxon>
        <taxon>Flammeovirga</taxon>
    </lineage>
</organism>